<dbReference type="GO" id="GO:0016887">
    <property type="term" value="F:ATP hydrolysis activity"/>
    <property type="evidence" value="ECO:0007669"/>
    <property type="project" value="InterPro"/>
</dbReference>
<dbReference type="Pfam" id="PF24534">
    <property type="entry name" value="HMA_PCA1"/>
    <property type="match status" value="1"/>
</dbReference>
<evidence type="ECO:0000259" key="8">
    <source>
        <dbReference type="PROSITE" id="PS50846"/>
    </source>
</evidence>
<dbReference type="Pfam" id="PF00403">
    <property type="entry name" value="HMA"/>
    <property type="match status" value="1"/>
</dbReference>
<keyword evidence="3 7" id="KW-0479">Metal-binding</keyword>
<dbReference type="SUPFAM" id="SSF81653">
    <property type="entry name" value="Calcium ATPase, transduction domain A"/>
    <property type="match status" value="1"/>
</dbReference>
<dbReference type="GO" id="GO:0005524">
    <property type="term" value="F:ATP binding"/>
    <property type="evidence" value="ECO:0007669"/>
    <property type="project" value="UniProtKB-UniRule"/>
</dbReference>
<reference evidence="9" key="1">
    <citation type="journal article" date="2020" name="Stud. Mycol.">
        <title>101 Dothideomycetes genomes: a test case for predicting lifestyles and emergence of pathogens.</title>
        <authorList>
            <person name="Haridas S."/>
            <person name="Albert R."/>
            <person name="Binder M."/>
            <person name="Bloem J."/>
            <person name="Labutti K."/>
            <person name="Salamov A."/>
            <person name="Andreopoulos B."/>
            <person name="Baker S."/>
            <person name="Barry K."/>
            <person name="Bills G."/>
            <person name="Bluhm B."/>
            <person name="Cannon C."/>
            <person name="Castanera R."/>
            <person name="Culley D."/>
            <person name="Daum C."/>
            <person name="Ezra D."/>
            <person name="Gonzalez J."/>
            <person name="Henrissat B."/>
            <person name="Kuo A."/>
            <person name="Liang C."/>
            <person name="Lipzen A."/>
            <person name="Lutzoni F."/>
            <person name="Magnuson J."/>
            <person name="Mondo S."/>
            <person name="Nolan M."/>
            <person name="Ohm R."/>
            <person name="Pangilinan J."/>
            <person name="Park H.-J."/>
            <person name="Ramirez L."/>
            <person name="Alfaro M."/>
            <person name="Sun H."/>
            <person name="Tritt A."/>
            <person name="Yoshinaga Y."/>
            <person name="Zwiers L.-H."/>
            <person name="Turgeon B."/>
            <person name="Goodwin S."/>
            <person name="Spatafora J."/>
            <person name="Crous P."/>
            <person name="Grigoriev I."/>
        </authorList>
    </citation>
    <scope>NUCLEOTIDE SEQUENCE</scope>
    <source>
        <strain evidence="9">CBS 121167</strain>
    </source>
</reference>
<dbReference type="InterPro" id="IPR001757">
    <property type="entry name" value="P_typ_ATPase"/>
</dbReference>
<dbReference type="SUPFAM" id="SSF81665">
    <property type="entry name" value="Calcium ATPase, transmembrane domain M"/>
    <property type="match status" value="1"/>
</dbReference>
<evidence type="ECO:0000256" key="7">
    <source>
        <dbReference type="RuleBase" id="RU362081"/>
    </source>
</evidence>
<evidence type="ECO:0000256" key="4">
    <source>
        <dbReference type="ARBA" id="ARBA00022967"/>
    </source>
</evidence>
<feature type="domain" description="HMA" evidence="8">
    <location>
        <begin position="1"/>
        <end position="59"/>
    </location>
</feature>
<evidence type="ECO:0000256" key="3">
    <source>
        <dbReference type="ARBA" id="ARBA00022723"/>
    </source>
</evidence>
<dbReference type="PRINTS" id="PR00119">
    <property type="entry name" value="CATATPASE"/>
</dbReference>
<feature type="non-terminal residue" evidence="9">
    <location>
        <position position="813"/>
    </location>
</feature>
<evidence type="ECO:0000313" key="9">
    <source>
        <dbReference type="EMBL" id="KAF2135896.1"/>
    </source>
</evidence>
<dbReference type="GO" id="GO:0016020">
    <property type="term" value="C:membrane"/>
    <property type="evidence" value="ECO:0007669"/>
    <property type="project" value="UniProtKB-SubCell"/>
</dbReference>
<feature type="transmembrane region" description="Helical" evidence="7">
    <location>
        <begin position="216"/>
        <end position="236"/>
    </location>
</feature>
<keyword evidence="7" id="KW-0547">Nucleotide-binding</keyword>
<feature type="transmembrane region" description="Helical" evidence="7">
    <location>
        <begin position="178"/>
        <end position="196"/>
    </location>
</feature>
<dbReference type="PROSITE" id="PS01229">
    <property type="entry name" value="COF_2"/>
    <property type="match status" value="1"/>
</dbReference>
<dbReference type="NCBIfam" id="TIGR01525">
    <property type="entry name" value="ATPase-IB_hvy"/>
    <property type="match status" value="1"/>
</dbReference>
<dbReference type="InterPro" id="IPR023298">
    <property type="entry name" value="ATPase_P-typ_TM_dom_sf"/>
</dbReference>
<feature type="transmembrane region" description="Helical" evidence="7">
    <location>
        <begin position="242"/>
        <end position="261"/>
    </location>
</feature>
<dbReference type="PANTHER" id="PTHR46594:SF4">
    <property type="entry name" value="P-TYPE CATION-TRANSPORTING ATPASE"/>
    <property type="match status" value="1"/>
</dbReference>
<evidence type="ECO:0000256" key="6">
    <source>
        <dbReference type="ARBA" id="ARBA00023136"/>
    </source>
</evidence>
<dbReference type="Gene3D" id="3.40.1110.10">
    <property type="entry name" value="Calcium-transporting ATPase, cytoplasmic domain N"/>
    <property type="match status" value="1"/>
</dbReference>
<feature type="transmembrane region" description="Helical" evidence="7">
    <location>
        <begin position="790"/>
        <end position="809"/>
    </location>
</feature>
<feature type="transmembrane region" description="Helical" evidence="7">
    <location>
        <begin position="756"/>
        <end position="778"/>
    </location>
</feature>
<protein>
    <recommendedName>
        <fullName evidence="8">HMA domain-containing protein</fullName>
    </recommendedName>
</protein>
<dbReference type="Gene3D" id="2.70.150.10">
    <property type="entry name" value="Calcium-transporting ATPase, cytoplasmic transduction domain A"/>
    <property type="match status" value="1"/>
</dbReference>
<dbReference type="InterPro" id="IPR018303">
    <property type="entry name" value="ATPase_P-typ_P_site"/>
</dbReference>
<dbReference type="Proteomes" id="UP000799438">
    <property type="component" value="Unassembled WGS sequence"/>
</dbReference>
<dbReference type="InterPro" id="IPR008250">
    <property type="entry name" value="ATPase_P-typ_transduc_dom_A_sf"/>
</dbReference>
<comment type="subcellular location">
    <subcellularLocation>
        <location evidence="1 7">Membrane</location>
    </subcellularLocation>
</comment>
<dbReference type="InterPro" id="IPR056236">
    <property type="entry name" value="HMA_PCA1"/>
</dbReference>
<keyword evidence="10" id="KW-1185">Reference proteome</keyword>
<dbReference type="SFLD" id="SFLDS00003">
    <property type="entry name" value="Haloacid_Dehalogenase"/>
    <property type="match status" value="1"/>
</dbReference>
<dbReference type="InterPro" id="IPR023214">
    <property type="entry name" value="HAD_sf"/>
</dbReference>
<organism evidence="9 10">
    <name type="scientific">Aplosporella prunicola CBS 121167</name>
    <dbReference type="NCBI Taxonomy" id="1176127"/>
    <lineage>
        <taxon>Eukaryota</taxon>
        <taxon>Fungi</taxon>
        <taxon>Dikarya</taxon>
        <taxon>Ascomycota</taxon>
        <taxon>Pezizomycotina</taxon>
        <taxon>Dothideomycetes</taxon>
        <taxon>Dothideomycetes incertae sedis</taxon>
        <taxon>Botryosphaeriales</taxon>
        <taxon>Aplosporellaceae</taxon>
        <taxon>Aplosporella</taxon>
    </lineage>
</organism>
<keyword evidence="6 7" id="KW-0472">Membrane</keyword>
<comment type="similarity">
    <text evidence="7">Belongs to the cation transport ATPase (P-type) (TC 3.A.3) family. Type IB subfamily.</text>
</comment>
<dbReference type="Gene3D" id="3.40.50.1000">
    <property type="entry name" value="HAD superfamily/HAD-like"/>
    <property type="match status" value="1"/>
</dbReference>
<dbReference type="InterPro" id="IPR036163">
    <property type="entry name" value="HMA_dom_sf"/>
</dbReference>
<dbReference type="CDD" id="cd00371">
    <property type="entry name" value="HMA"/>
    <property type="match status" value="1"/>
</dbReference>
<feature type="transmembrane region" description="Helical" evidence="7">
    <location>
        <begin position="399"/>
        <end position="421"/>
    </location>
</feature>
<dbReference type="Pfam" id="PF00122">
    <property type="entry name" value="E1-E2_ATPase"/>
    <property type="match status" value="1"/>
</dbReference>
<dbReference type="GeneID" id="54296006"/>
<keyword evidence="5 7" id="KW-1133">Transmembrane helix</keyword>
<proteinExistence type="inferred from homology"/>
<accession>A0A6A6AWC3</accession>
<keyword evidence="7" id="KW-0067">ATP-binding</keyword>
<dbReference type="PRINTS" id="PR00120">
    <property type="entry name" value="HATPASE"/>
</dbReference>
<dbReference type="InterPro" id="IPR036412">
    <property type="entry name" value="HAD-like_sf"/>
</dbReference>
<dbReference type="GO" id="GO:0046872">
    <property type="term" value="F:metal ion binding"/>
    <property type="evidence" value="ECO:0007669"/>
    <property type="project" value="UniProtKB-KW"/>
</dbReference>
<dbReference type="SUPFAM" id="SSF81660">
    <property type="entry name" value="Metal cation-transporting ATPase, ATP-binding domain N"/>
    <property type="match status" value="1"/>
</dbReference>
<dbReference type="InterPro" id="IPR023299">
    <property type="entry name" value="ATPase_P-typ_cyto_dom_N"/>
</dbReference>
<dbReference type="InterPro" id="IPR027256">
    <property type="entry name" value="P-typ_ATPase_IB"/>
</dbReference>
<keyword evidence="4" id="KW-1278">Translocase</keyword>
<dbReference type="PROSITE" id="PS00154">
    <property type="entry name" value="ATPASE_E1_E2"/>
    <property type="match status" value="1"/>
</dbReference>
<evidence type="ECO:0000256" key="1">
    <source>
        <dbReference type="ARBA" id="ARBA00004370"/>
    </source>
</evidence>
<feature type="transmembrane region" description="Helical" evidence="7">
    <location>
        <begin position="151"/>
        <end position="172"/>
    </location>
</feature>
<dbReference type="OrthoDB" id="432719at2759"/>
<dbReference type="Pfam" id="PF00702">
    <property type="entry name" value="Hydrolase"/>
    <property type="match status" value="1"/>
</dbReference>
<evidence type="ECO:0000256" key="5">
    <source>
        <dbReference type="ARBA" id="ARBA00022989"/>
    </source>
</evidence>
<sequence length="813" mass="87545">MTCSGCEAKLRKALEKIPSIENIRTDLVLSTAQFSVDTRTISANDALLQLQRMTAYSFERIIHSEGLFLDILVDSPEVLCGLALPFGALRIDHLGKRSKEGKTVVRIYYDPARVYPRDLLEKGFGIQDIQLAPIPPNPSIIAGRKQVRKEFTYFVISALLTVPVLIFAWAPIPGSRLVYNAISLGLATVVQAGLAWEFYPSAFRSLIHSKTADMDLLIVLSTSTACIFSIVVFSYYAAGHPLSVGSFFETSTLLVTLIRLGRFVSEIARQKATESVSIKSLQAPTAFLLSKHRTVTREIDARLLQHGDDFRVLPHSRIPTDGVVIYGGSQVDESTMTGESKPVAKGIGSSITAGTLNLDGTLDAALSRMPFENSISEIGAMVENAELSKPKSQAMADRIAGYFVPAIIAIACIVFTVWLLIGTWLLGLSASNSAIEAAKYAIATLIISCPCAIGLAVPMVIVIASGHAAKHSVVFSSPPAIEASRKVSHVIFDKTGTLTQGKMTVIFELCDPTTSSHVLGLVSANKHPISIALSKHLEHQSSLQSTKFKTLNATAGGGIEGRLDGLVVRGGSYRWLGVEESEVHGFVVSRLKDAGRSMTGRDNSHLFHSTFAVTVNEKLAALFALEDVLRPEAAQVISKLRSQKITVSLVSGDEERAVQRIAQFLNIAPANTRSRCSPQDKQEYVRDAQRCNGGQTVMFCGDGTNDAVALMQANVGVHMGGGTDVAKSCADVALVRPDLRGILIAMDLSRRAVRRIWFNFVWAAGYNTLAVLLAAGAFVKVHGAVIPPQFAGLGEIASVVPVILVAFSLKFSK</sequence>
<dbReference type="InterPro" id="IPR006121">
    <property type="entry name" value="HMA_dom"/>
</dbReference>
<dbReference type="SFLD" id="SFLDG00002">
    <property type="entry name" value="C1.7:_P-type_atpase_like"/>
    <property type="match status" value="1"/>
</dbReference>
<dbReference type="SUPFAM" id="SSF55008">
    <property type="entry name" value="HMA, heavy metal-associated domain"/>
    <property type="match status" value="1"/>
</dbReference>
<evidence type="ECO:0000313" key="10">
    <source>
        <dbReference type="Proteomes" id="UP000799438"/>
    </source>
</evidence>
<evidence type="ECO:0000256" key="2">
    <source>
        <dbReference type="ARBA" id="ARBA00022692"/>
    </source>
</evidence>
<name>A0A6A6AWC3_9PEZI</name>
<dbReference type="InterPro" id="IPR059000">
    <property type="entry name" value="ATPase_P-type_domA"/>
</dbReference>
<dbReference type="InterPro" id="IPR044492">
    <property type="entry name" value="P_typ_ATPase_HD_dom"/>
</dbReference>
<feature type="transmembrane region" description="Helical" evidence="7">
    <location>
        <begin position="441"/>
        <end position="464"/>
    </location>
</feature>
<dbReference type="NCBIfam" id="TIGR01494">
    <property type="entry name" value="ATPase_P-type"/>
    <property type="match status" value="2"/>
</dbReference>
<dbReference type="SFLD" id="SFLDF00027">
    <property type="entry name" value="p-type_atpase"/>
    <property type="match status" value="1"/>
</dbReference>
<dbReference type="RefSeq" id="XP_033391614.1">
    <property type="nucleotide sequence ID" value="XM_033538510.1"/>
</dbReference>
<keyword evidence="2 7" id="KW-0812">Transmembrane</keyword>
<dbReference type="AlphaFoldDB" id="A0A6A6AWC3"/>
<dbReference type="SUPFAM" id="SSF56784">
    <property type="entry name" value="HAD-like"/>
    <property type="match status" value="1"/>
</dbReference>
<dbReference type="PANTHER" id="PTHR46594">
    <property type="entry name" value="P-TYPE CATION-TRANSPORTING ATPASE"/>
    <property type="match status" value="1"/>
</dbReference>
<dbReference type="Gene3D" id="3.30.70.100">
    <property type="match status" value="1"/>
</dbReference>
<dbReference type="GO" id="GO:0019829">
    <property type="term" value="F:ATPase-coupled monoatomic cation transmembrane transporter activity"/>
    <property type="evidence" value="ECO:0007669"/>
    <property type="project" value="InterPro"/>
</dbReference>
<gene>
    <name evidence="9" type="ORF">K452DRAFT_259972</name>
</gene>
<dbReference type="PROSITE" id="PS50846">
    <property type="entry name" value="HMA_2"/>
    <property type="match status" value="1"/>
</dbReference>
<dbReference type="EMBL" id="ML995545">
    <property type="protein sequence ID" value="KAF2135896.1"/>
    <property type="molecule type" value="Genomic_DNA"/>
</dbReference>